<comment type="caution">
    <text evidence="2">The sequence shown here is derived from an EMBL/GenBank/DDBJ whole genome shotgun (WGS) entry which is preliminary data.</text>
</comment>
<organism evidence="2 3">
    <name type="scientific">Neisseria subflava NJ9703</name>
    <dbReference type="NCBI Taxonomy" id="546268"/>
    <lineage>
        <taxon>Bacteria</taxon>
        <taxon>Pseudomonadati</taxon>
        <taxon>Pseudomonadota</taxon>
        <taxon>Betaproteobacteria</taxon>
        <taxon>Neisseriales</taxon>
        <taxon>Neisseriaceae</taxon>
        <taxon>Neisseria</taxon>
    </lineage>
</organism>
<dbReference type="Pfam" id="PF03235">
    <property type="entry name" value="GmrSD_N"/>
    <property type="match status" value="1"/>
</dbReference>
<sequence length="356" mass="41609">MSKNINQADIENQIEKLQKTVAFNTREFTIEILVSKYLKDIDTGNNELFVPDYQREFVWDEERQSKLIESIILGLPIPLIFLTENNDGRLEIIDGSQRIRTLSAFLENELVLEGLEKIDLLNTLSFKDLHISRQRKFKNIPIRTIVLSTIDDEVKTDLFERINRGSDLLFAMEKRKGIYKGEFCNFIYNDCATLPLLKKLAPLSKIVEKRQELEELILRFFALSDAYPNFNTSRQGISSYLDKYMEKKQKQFSEEEKDEKLQNLKDMLSFVEKNFPWGFKKSSKQHGVSRVFFETISVGVHLALKENTNIIDKKVDVSSWISGNEFKSFFIGKFKTHDPKKIKDRIDFVKNHILQG</sequence>
<protein>
    <recommendedName>
        <fullName evidence="1">GmrSD restriction endonucleases N-terminal domain-containing protein</fullName>
    </recommendedName>
</protein>
<name>A0A9W5IRC5_NEISU</name>
<gene>
    <name evidence="2" type="ORF">NEISUBOT_04109</name>
</gene>
<evidence type="ECO:0000313" key="2">
    <source>
        <dbReference type="EMBL" id="EFC52363.1"/>
    </source>
</evidence>
<dbReference type="AlphaFoldDB" id="A0A9W5IRC5"/>
<dbReference type="EMBL" id="ACEO02000004">
    <property type="protein sequence ID" value="EFC52363.1"/>
    <property type="molecule type" value="Genomic_DNA"/>
</dbReference>
<evidence type="ECO:0000313" key="3">
    <source>
        <dbReference type="Proteomes" id="UP000004621"/>
    </source>
</evidence>
<dbReference type="CDD" id="cd16387">
    <property type="entry name" value="ParB_N_Srx"/>
    <property type="match status" value="1"/>
</dbReference>
<dbReference type="PANTHER" id="PTHR39639">
    <property type="entry name" value="CHROMOSOME 16, WHOLE GENOME SHOTGUN SEQUENCE"/>
    <property type="match status" value="1"/>
</dbReference>
<evidence type="ECO:0000259" key="1">
    <source>
        <dbReference type="Pfam" id="PF03235"/>
    </source>
</evidence>
<dbReference type="PANTHER" id="PTHR39639:SF1">
    <property type="entry name" value="DUF262 DOMAIN-CONTAINING PROTEIN"/>
    <property type="match status" value="1"/>
</dbReference>
<feature type="domain" description="GmrSD restriction endonucleases N-terminal" evidence="1">
    <location>
        <begin position="36"/>
        <end position="179"/>
    </location>
</feature>
<dbReference type="RefSeq" id="WP_004519761.1">
    <property type="nucleotide sequence ID" value="NZ_ACEO02000004.1"/>
</dbReference>
<reference evidence="2 3" key="1">
    <citation type="submission" date="2010-01" db="EMBL/GenBank/DDBJ databases">
        <authorList>
            <person name="Weinstock G."/>
            <person name="Sodergren E."/>
            <person name="Clifton S."/>
            <person name="Fulton L."/>
            <person name="Fulton B."/>
            <person name="Courtney L."/>
            <person name="Fronick C."/>
            <person name="Harrison M."/>
            <person name="Strong C."/>
            <person name="Farmer C."/>
            <person name="Delahaunty K."/>
            <person name="Markovic C."/>
            <person name="Hall O."/>
            <person name="Minx P."/>
            <person name="Tomlinson C."/>
            <person name="Mitreva M."/>
            <person name="Nelson J."/>
            <person name="Hou S."/>
            <person name="Wollam A."/>
            <person name="Pepin K.H."/>
            <person name="Johnson M."/>
            <person name="Bhonagiri V."/>
            <person name="Nash W.E."/>
            <person name="Warren W."/>
            <person name="Chinwalla A."/>
            <person name="Mardis E.R."/>
            <person name="Wilson R.K."/>
        </authorList>
    </citation>
    <scope>NUCLEOTIDE SEQUENCE [LARGE SCALE GENOMIC DNA]</scope>
    <source>
        <strain evidence="2 3">NJ9703</strain>
    </source>
</reference>
<accession>A0A9W5IRC5</accession>
<dbReference type="InterPro" id="IPR004919">
    <property type="entry name" value="GmrSD_N"/>
</dbReference>
<proteinExistence type="predicted"/>
<dbReference type="Proteomes" id="UP000004621">
    <property type="component" value="Unassembled WGS sequence"/>
</dbReference>